<sequence>MRILSLLLALAVIAGCSSSAGTESAEPAATPVSSSVSPSSDPQASAEEAAPAGELPEVSPEIADKYSDFVHMDAVQLNGQIFEVYYWNKGEFTYTQFAIVKDGKIVFDSKQAGIKIEGGNIWSEEDDLWAEALVQNNHATFLFSLMDNRPESSYIVVEEIDGVMQLTVKDNVSVNYEDTDQDGDEDLLASPFSGQLPLGPALVGVYELQGTRYVPDKTLTKQYAEDQLRLSEQEYKNNPTDLTLDSLLSAYLILEQRSFALTRFEEFYEWAGQRAGDGGFVDEYYARLKKNETPEYFSGWMDKLEPLHTER</sequence>
<evidence type="ECO:0000313" key="3">
    <source>
        <dbReference type="EMBL" id="AIQ58299.1"/>
    </source>
</evidence>
<dbReference type="AlphaFoldDB" id="A0A089MP70"/>
<gene>
    <name evidence="3" type="ORF">PBOR_16155</name>
</gene>
<dbReference type="KEGG" id="pbd:PBOR_16155"/>
<feature type="region of interest" description="Disordered" evidence="1">
    <location>
        <begin position="21"/>
        <end position="57"/>
    </location>
</feature>
<dbReference type="HOGENOM" id="CLU_885194_0_0_9"/>
<keyword evidence="2" id="KW-0732">Signal</keyword>
<feature type="signal peptide" evidence="2">
    <location>
        <begin position="1"/>
        <end position="20"/>
    </location>
</feature>
<dbReference type="Proteomes" id="UP000029518">
    <property type="component" value="Chromosome"/>
</dbReference>
<evidence type="ECO:0000313" key="4">
    <source>
        <dbReference type="Proteomes" id="UP000029518"/>
    </source>
</evidence>
<evidence type="ECO:0000256" key="2">
    <source>
        <dbReference type="SAM" id="SignalP"/>
    </source>
</evidence>
<dbReference type="RefSeq" id="WP_042213086.1">
    <property type="nucleotide sequence ID" value="NZ_CP009285.1"/>
</dbReference>
<feature type="compositionally biased region" description="Low complexity" evidence="1">
    <location>
        <begin position="24"/>
        <end position="57"/>
    </location>
</feature>
<dbReference type="EMBL" id="CP009285">
    <property type="protein sequence ID" value="AIQ58299.1"/>
    <property type="molecule type" value="Genomic_DNA"/>
</dbReference>
<accession>A0A089MP70</accession>
<evidence type="ECO:0008006" key="5">
    <source>
        <dbReference type="Google" id="ProtNLM"/>
    </source>
</evidence>
<protein>
    <recommendedName>
        <fullName evidence="5">YARHG domain-containing protein</fullName>
    </recommendedName>
</protein>
<dbReference type="PROSITE" id="PS51257">
    <property type="entry name" value="PROKAR_LIPOPROTEIN"/>
    <property type="match status" value="1"/>
</dbReference>
<feature type="chain" id="PRO_5038792800" description="YARHG domain-containing protein" evidence="2">
    <location>
        <begin position="21"/>
        <end position="311"/>
    </location>
</feature>
<keyword evidence="4" id="KW-1185">Reference proteome</keyword>
<dbReference type="OrthoDB" id="2660612at2"/>
<organism evidence="3 4">
    <name type="scientific">Paenibacillus borealis</name>
    <dbReference type="NCBI Taxonomy" id="160799"/>
    <lineage>
        <taxon>Bacteria</taxon>
        <taxon>Bacillati</taxon>
        <taxon>Bacillota</taxon>
        <taxon>Bacilli</taxon>
        <taxon>Bacillales</taxon>
        <taxon>Paenibacillaceae</taxon>
        <taxon>Paenibacillus</taxon>
    </lineage>
</organism>
<reference evidence="3" key="1">
    <citation type="submission" date="2014-08" db="EMBL/GenBank/DDBJ databases">
        <title>Comparative genomics of the Paenibacillus odorifer group.</title>
        <authorList>
            <person name="den Bakker H.C."/>
            <person name="Tsai Y.-C.Y.-C."/>
            <person name="Martin N."/>
            <person name="Korlach J."/>
            <person name="Wiedmann M."/>
        </authorList>
    </citation>
    <scope>NUCLEOTIDE SEQUENCE [LARGE SCALE GENOMIC DNA]</scope>
    <source>
        <strain evidence="3">DSM 13188</strain>
    </source>
</reference>
<name>A0A089MP70_PAEBO</name>
<proteinExistence type="predicted"/>
<evidence type="ECO:0000256" key="1">
    <source>
        <dbReference type="SAM" id="MobiDB-lite"/>
    </source>
</evidence>